<dbReference type="GO" id="GO:0030254">
    <property type="term" value="P:protein secretion by the type III secretion system"/>
    <property type="evidence" value="ECO:0007669"/>
    <property type="project" value="InterPro"/>
</dbReference>
<sequence>MFCAHKIELKTQPHDLPTALIPRQMLAEHSQAQQLLDHAQTQAQALIRQAEDQCEQMLERASDEFWQRANAQLHRWESERQMMVDHLEHAATSVINTAIRSLLEEAVPAQRLSALLNKLLAAQLPAVEANLMCNPLDREHVELWLNLHCNVPWTLQVEDGLAAQSLLLETQEGGFHINWAHALDNLVVIPPKAQTK</sequence>
<comment type="similarity">
    <text evidence="5">Belongs to the SctL stator family.</text>
</comment>
<dbReference type="Proteomes" id="UP000297322">
    <property type="component" value="Unassembled WGS sequence"/>
</dbReference>
<evidence type="ECO:0000313" key="7">
    <source>
        <dbReference type="EMBL" id="TFW43338.1"/>
    </source>
</evidence>
<dbReference type="RefSeq" id="WP_068933662.1">
    <property type="nucleotide sequence ID" value="NZ_SPVI01000005.1"/>
</dbReference>
<evidence type="ECO:0000256" key="4">
    <source>
        <dbReference type="ARBA" id="ARBA00022927"/>
    </source>
</evidence>
<name>A0A4Y9TH58_PSEFL</name>
<evidence type="ECO:0000256" key="2">
    <source>
        <dbReference type="ARBA" id="ARBA00022448"/>
    </source>
</evidence>
<protein>
    <submittedName>
        <fullName evidence="7">HrpE/YscL family type III secretion apparatus protein</fullName>
    </submittedName>
</protein>
<dbReference type="InterPro" id="IPR012842">
    <property type="entry name" value="T3SS_SctL/SctL2"/>
</dbReference>
<accession>A0A4Y9TH58</accession>
<organism evidence="7 8">
    <name type="scientific">Pseudomonas fluorescens</name>
    <dbReference type="NCBI Taxonomy" id="294"/>
    <lineage>
        <taxon>Bacteria</taxon>
        <taxon>Pseudomonadati</taxon>
        <taxon>Pseudomonadota</taxon>
        <taxon>Gammaproteobacteria</taxon>
        <taxon>Pseudomonadales</taxon>
        <taxon>Pseudomonadaceae</taxon>
        <taxon>Pseudomonas</taxon>
    </lineage>
</organism>
<evidence type="ECO:0000313" key="8">
    <source>
        <dbReference type="Proteomes" id="UP000297322"/>
    </source>
</evidence>
<keyword evidence="4" id="KW-0653">Protein transport</keyword>
<evidence type="ECO:0000256" key="1">
    <source>
        <dbReference type="ARBA" id="ARBA00004496"/>
    </source>
</evidence>
<dbReference type="NCBIfam" id="TIGR02499">
    <property type="entry name" value="HrpE_YscL_not"/>
    <property type="match status" value="1"/>
</dbReference>
<dbReference type="GO" id="GO:0005737">
    <property type="term" value="C:cytoplasm"/>
    <property type="evidence" value="ECO:0007669"/>
    <property type="project" value="UniProtKB-SubCell"/>
</dbReference>
<dbReference type="Pfam" id="PF06188">
    <property type="entry name" value="HrpE"/>
    <property type="match status" value="1"/>
</dbReference>
<dbReference type="AlphaFoldDB" id="A0A4Y9TH58"/>
<reference evidence="7 8" key="1">
    <citation type="submission" date="2019-03" db="EMBL/GenBank/DDBJ databases">
        <title>Biocontrol and xenobiotic degradation properties of endophytic Pseudomonas fluorescens strain BRZ63.</title>
        <authorList>
            <person name="Chlebek D.A."/>
            <person name="Pinski A."/>
            <person name="Zur J.P."/>
            <person name="Michalska J."/>
            <person name="Hupert-Kocurek K.T."/>
        </authorList>
    </citation>
    <scope>NUCLEOTIDE SEQUENCE [LARGE SCALE GENOMIC DNA]</scope>
    <source>
        <strain evidence="7 8">BRZ63</strain>
    </source>
</reference>
<keyword evidence="6" id="KW-0175">Coiled coil</keyword>
<evidence type="ECO:0000256" key="3">
    <source>
        <dbReference type="ARBA" id="ARBA00022490"/>
    </source>
</evidence>
<dbReference type="InterPro" id="IPR009335">
    <property type="entry name" value="T3SS_HrpE/ATPase_suE"/>
</dbReference>
<gene>
    <name evidence="7" type="ORF">E4T65_09855</name>
</gene>
<keyword evidence="3" id="KW-0963">Cytoplasm</keyword>
<comment type="subcellular location">
    <subcellularLocation>
        <location evidence="1">Cytoplasm</location>
    </subcellularLocation>
</comment>
<comment type="caution">
    <text evidence="7">The sequence shown here is derived from an EMBL/GenBank/DDBJ whole genome shotgun (WGS) entry which is preliminary data.</text>
</comment>
<dbReference type="EMBL" id="SPVI01000005">
    <property type="protein sequence ID" value="TFW43338.1"/>
    <property type="molecule type" value="Genomic_DNA"/>
</dbReference>
<feature type="coiled-coil region" evidence="6">
    <location>
        <begin position="29"/>
        <end position="60"/>
    </location>
</feature>
<keyword evidence="2" id="KW-0813">Transport</keyword>
<evidence type="ECO:0000256" key="6">
    <source>
        <dbReference type="SAM" id="Coils"/>
    </source>
</evidence>
<evidence type="ECO:0000256" key="5">
    <source>
        <dbReference type="ARBA" id="ARBA00024335"/>
    </source>
</evidence>
<proteinExistence type="inferred from homology"/>